<accession>A0A0C1U0X3</accession>
<dbReference type="RefSeq" id="WP_039636819.1">
    <property type="nucleotide sequence ID" value="NZ_AYSO01000020.1"/>
</dbReference>
<sequence>MNIYLTVLSGILIIILILEKTSNSKTTLKRKIEQLENEILLLKMGEDNELDGKIRNLLNEDKYIKAVKLVRETLGFDLIQAKKYVDDIKANNDLHIG</sequence>
<dbReference type="Proteomes" id="UP000031366">
    <property type="component" value="Unassembled WGS sequence"/>
</dbReference>
<organism evidence="2 3">
    <name type="scientific">Clostridium argentinense CDC 2741</name>
    <dbReference type="NCBI Taxonomy" id="1418104"/>
    <lineage>
        <taxon>Bacteria</taxon>
        <taxon>Bacillati</taxon>
        <taxon>Bacillota</taxon>
        <taxon>Clostridia</taxon>
        <taxon>Eubacteriales</taxon>
        <taxon>Clostridiaceae</taxon>
        <taxon>Clostridium</taxon>
    </lineage>
</organism>
<dbReference type="EMBL" id="AYSO01000020">
    <property type="protein sequence ID" value="KIE45158.1"/>
    <property type="molecule type" value="Genomic_DNA"/>
</dbReference>
<dbReference type="OrthoDB" id="2649700at2"/>
<gene>
    <name evidence="2" type="ORF">U732_753</name>
</gene>
<proteinExistence type="predicted"/>
<reference evidence="2 3" key="1">
    <citation type="journal article" date="2015" name="Infect. Genet. Evol.">
        <title>Genomic sequences of six botulinum neurotoxin-producing strains representing three clostridial species illustrate the mobility and diversity of botulinum neurotoxin genes.</title>
        <authorList>
            <person name="Smith T.J."/>
            <person name="Hill K.K."/>
            <person name="Xie G."/>
            <person name="Foley B.T."/>
            <person name="Williamson C.H."/>
            <person name="Foster J.T."/>
            <person name="Johnson S.L."/>
            <person name="Chertkov O."/>
            <person name="Teshima H."/>
            <person name="Gibbons H.S."/>
            <person name="Johnsky L.A."/>
            <person name="Karavis M.A."/>
            <person name="Smith L.A."/>
        </authorList>
    </citation>
    <scope>NUCLEOTIDE SEQUENCE [LARGE SCALE GENOMIC DNA]</scope>
    <source>
        <strain evidence="2 3">CDC 2741</strain>
    </source>
</reference>
<keyword evidence="3" id="KW-1185">Reference proteome</keyword>
<feature type="coiled-coil region" evidence="1">
    <location>
        <begin position="18"/>
        <end position="45"/>
    </location>
</feature>
<comment type="caution">
    <text evidence="2">The sequence shown here is derived from an EMBL/GenBank/DDBJ whole genome shotgun (WGS) entry which is preliminary data.</text>
</comment>
<evidence type="ECO:0000256" key="1">
    <source>
        <dbReference type="SAM" id="Coils"/>
    </source>
</evidence>
<evidence type="ECO:0000313" key="3">
    <source>
        <dbReference type="Proteomes" id="UP000031366"/>
    </source>
</evidence>
<dbReference type="InterPro" id="IPR014719">
    <property type="entry name" value="Ribosomal_bL12_C/ClpS-like"/>
</dbReference>
<evidence type="ECO:0008006" key="4">
    <source>
        <dbReference type="Google" id="ProtNLM"/>
    </source>
</evidence>
<protein>
    <recommendedName>
        <fullName evidence="4">Ribosomal protein L7/L12 C-terminal domain-containing protein</fullName>
    </recommendedName>
</protein>
<name>A0A0C1U0X3_9CLOT</name>
<dbReference type="Gene3D" id="3.30.1390.10">
    <property type="match status" value="1"/>
</dbReference>
<evidence type="ECO:0000313" key="2">
    <source>
        <dbReference type="EMBL" id="KIE45158.1"/>
    </source>
</evidence>
<keyword evidence="1" id="KW-0175">Coiled coil</keyword>
<dbReference type="AlphaFoldDB" id="A0A0C1U0X3"/>